<evidence type="ECO:0000256" key="2">
    <source>
        <dbReference type="ARBA" id="ARBA00022553"/>
    </source>
</evidence>
<dbReference type="Pfam" id="PF00550">
    <property type="entry name" value="PP-binding"/>
    <property type="match status" value="1"/>
</dbReference>
<name>A0ABS1VFC2_9ACTN</name>
<comment type="caution">
    <text evidence="4">The sequence shown here is derived from an EMBL/GenBank/DDBJ whole genome shotgun (WGS) entry which is preliminary data.</text>
</comment>
<dbReference type="InterPro" id="IPR006162">
    <property type="entry name" value="Ppantetheine_attach_site"/>
</dbReference>
<protein>
    <submittedName>
        <fullName evidence="4">Acyl carrier protein</fullName>
    </submittedName>
</protein>
<feature type="domain" description="Carrier" evidence="3">
    <location>
        <begin position="5"/>
        <end position="80"/>
    </location>
</feature>
<reference evidence="4 5" key="1">
    <citation type="submission" date="2021-01" db="EMBL/GenBank/DDBJ databases">
        <title>Actinoplanes sp. nov. LDG1-01 isolated from lichen.</title>
        <authorList>
            <person name="Saeng-In P."/>
            <person name="Phongsopitanun W."/>
            <person name="Kanchanasin P."/>
            <person name="Yuki M."/>
            <person name="Kudo T."/>
            <person name="Ohkuma M."/>
            <person name="Tanasupawat S."/>
        </authorList>
    </citation>
    <scope>NUCLEOTIDE SEQUENCE [LARGE SCALE GENOMIC DNA]</scope>
    <source>
        <strain evidence="4 5">LDG1-01</strain>
    </source>
</reference>
<evidence type="ECO:0000313" key="5">
    <source>
        <dbReference type="Proteomes" id="UP000598996"/>
    </source>
</evidence>
<dbReference type="InterPro" id="IPR036736">
    <property type="entry name" value="ACP-like_sf"/>
</dbReference>
<evidence type="ECO:0000313" key="4">
    <source>
        <dbReference type="EMBL" id="MBL7253397.1"/>
    </source>
</evidence>
<keyword evidence="5" id="KW-1185">Reference proteome</keyword>
<sequence length="81" mass="9175">MTDIDNSTSTIRAIVADVLELNPDEIDDAEDFVDQYQADSLNLIEIVAQLEKQYQVILPQRELLQAHTVAALRDVVRRHTA</sequence>
<accession>A0ABS1VFC2</accession>
<keyword evidence="1" id="KW-0596">Phosphopantetheine</keyword>
<dbReference type="EMBL" id="JAENHO010000001">
    <property type="protein sequence ID" value="MBL7253397.1"/>
    <property type="molecule type" value="Genomic_DNA"/>
</dbReference>
<dbReference type="PROSITE" id="PS50075">
    <property type="entry name" value="CARRIER"/>
    <property type="match status" value="1"/>
</dbReference>
<dbReference type="SUPFAM" id="SSF47336">
    <property type="entry name" value="ACP-like"/>
    <property type="match status" value="1"/>
</dbReference>
<organism evidence="4 5">
    <name type="scientific">Paractinoplanes lichenicola</name>
    <dbReference type="NCBI Taxonomy" id="2802976"/>
    <lineage>
        <taxon>Bacteria</taxon>
        <taxon>Bacillati</taxon>
        <taxon>Actinomycetota</taxon>
        <taxon>Actinomycetes</taxon>
        <taxon>Micromonosporales</taxon>
        <taxon>Micromonosporaceae</taxon>
        <taxon>Paractinoplanes</taxon>
    </lineage>
</organism>
<evidence type="ECO:0000256" key="1">
    <source>
        <dbReference type="ARBA" id="ARBA00022450"/>
    </source>
</evidence>
<dbReference type="Gene3D" id="1.10.1200.10">
    <property type="entry name" value="ACP-like"/>
    <property type="match status" value="1"/>
</dbReference>
<dbReference type="RefSeq" id="WP_202989754.1">
    <property type="nucleotide sequence ID" value="NZ_JAENHO010000001.1"/>
</dbReference>
<dbReference type="PROSITE" id="PS00012">
    <property type="entry name" value="PHOSPHOPANTETHEINE"/>
    <property type="match status" value="1"/>
</dbReference>
<dbReference type="InterPro" id="IPR009081">
    <property type="entry name" value="PP-bd_ACP"/>
</dbReference>
<gene>
    <name evidence="4" type="ORF">JKJ07_03645</name>
</gene>
<proteinExistence type="predicted"/>
<keyword evidence="2" id="KW-0597">Phosphoprotein</keyword>
<evidence type="ECO:0000259" key="3">
    <source>
        <dbReference type="PROSITE" id="PS50075"/>
    </source>
</evidence>
<dbReference type="Proteomes" id="UP000598996">
    <property type="component" value="Unassembled WGS sequence"/>
</dbReference>